<feature type="region of interest" description="Disordered" evidence="1">
    <location>
        <begin position="115"/>
        <end position="168"/>
    </location>
</feature>
<sequence>MGKFPATFVPSSPGPSRPPTRNPTLGAVLGPNPECQDQTRQVEAFSRHLAEQEVESRDQEADILAWLFAMDESSSPHEEFLQRDFFSSMLPSNNPPPTTEETTITTSMMPHHSILAQRHQGPPSIPEPSLSERSSKANEQHHQQPHEFARVPLPPHISTEGNRKAGPGGICVPVLVRTESGQVIPHDTSYRPGSSSPSHGGSSNIGASRDRDTSGEITAGMENLNATIHTNQHPSINRSGRYRDIEMGQTHIIPPVTAEMIREKHLAFEEEIRRKQVQARQTAQGSPPQDQQAQVQPPAEGPGFPEEPSIEAEFDKEWKKQQLPPYVTPVIQKVVDNEIEESKKKVYSGARSANHHPCGFSCILEMPEEDTKVDFMIRLKQRIEKTRFEAGSIFSIVQKHTIVAPLSQQAISLSITFNKGPESYLTESAALRIYRARPQVRDRRYWEPVPVAGETFVLPVPFAKDASAAEKMAANMFGAMPGNPDEVELVVVPDAYLEGVWDGNEKVVRKGTDVSLAVVKFRAYGRMLSALEYEREQ</sequence>
<comment type="caution">
    <text evidence="2">The sequence shown here is derived from an EMBL/GenBank/DDBJ whole genome shotgun (WGS) entry which is preliminary data.</text>
</comment>
<evidence type="ECO:0000313" key="2">
    <source>
        <dbReference type="EMBL" id="KAJ2906958.1"/>
    </source>
</evidence>
<evidence type="ECO:0000256" key="1">
    <source>
        <dbReference type="SAM" id="MobiDB-lite"/>
    </source>
</evidence>
<feature type="compositionally biased region" description="Basic and acidic residues" evidence="1">
    <location>
        <begin position="133"/>
        <end position="149"/>
    </location>
</feature>
<accession>A0AAD5RYK5</accession>
<organism evidence="2 3">
    <name type="scientific">Zalerion maritima</name>
    <dbReference type="NCBI Taxonomy" id="339359"/>
    <lineage>
        <taxon>Eukaryota</taxon>
        <taxon>Fungi</taxon>
        <taxon>Dikarya</taxon>
        <taxon>Ascomycota</taxon>
        <taxon>Pezizomycotina</taxon>
        <taxon>Sordariomycetes</taxon>
        <taxon>Lulworthiomycetidae</taxon>
        <taxon>Lulworthiales</taxon>
        <taxon>Lulworthiaceae</taxon>
        <taxon>Zalerion</taxon>
    </lineage>
</organism>
<gene>
    <name evidence="2" type="ORF">MKZ38_009821</name>
</gene>
<evidence type="ECO:0000313" key="3">
    <source>
        <dbReference type="Proteomes" id="UP001201980"/>
    </source>
</evidence>
<protein>
    <submittedName>
        <fullName evidence="2">Uncharacterized protein</fullName>
    </submittedName>
</protein>
<feature type="compositionally biased region" description="Low complexity" evidence="1">
    <location>
        <begin position="192"/>
        <end position="202"/>
    </location>
</feature>
<feature type="region of interest" description="Disordered" evidence="1">
    <location>
        <begin position="183"/>
        <end position="215"/>
    </location>
</feature>
<feature type="region of interest" description="Disordered" evidence="1">
    <location>
        <begin position="1"/>
        <end position="33"/>
    </location>
</feature>
<feature type="compositionally biased region" description="Low complexity" evidence="1">
    <location>
        <begin position="283"/>
        <end position="307"/>
    </location>
</feature>
<name>A0AAD5RYK5_9PEZI</name>
<dbReference type="AlphaFoldDB" id="A0AAD5RYK5"/>
<feature type="region of interest" description="Disordered" evidence="1">
    <location>
        <begin position="273"/>
        <end position="308"/>
    </location>
</feature>
<keyword evidence="3" id="KW-1185">Reference proteome</keyword>
<dbReference type="Proteomes" id="UP001201980">
    <property type="component" value="Unassembled WGS sequence"/>
</dbReference>
<proteinExistence type="predicted"/>
<feature type="compositionally biased region" description="Pro residues" evidence="1">
    <location>
        <begin position="12"/>
        <end position="21"/>
    </location>
</feature>
<dbReference type="EMBL" id="JAKWBI020000007">
    <property type="protein sequence ID" value="KAJ2906958.1"/>
    <property type="molecule type" value="Genomic_DNA"/>
</dbReference>
<reference evidence="2" key="1">
    <citation type="submission" date="2022-07" db="EMBL/GenBank/DDBJ databases">
        <title>Draft genome sequence of Zalerion maritima ATCC 34329, a (micro)plastics degrading marine fungus.</title>
        <authorList>
            <person name="Paco A."/>
            <person name="Goncalves M.F.M."/>
            <person name="Rocha-Santos T.A.P."/>
            <person name="Alves A."/>
        </authorList>
    </citation>
    <scope>NUCLEOTIDE SEQUENCE</scope>
    <source>
        <strain evidence="2">ATCC 34329</strain>
    </source>
</reference>